<dbReference type="InterPro" id="IPR019529">
    <property type="entry name" value="Syntaxin-18_N"/>
</dbReference>
<evidence type="ECO:0000256" key="8">
    <source>
        <dbReference type="ARBA" id="ARBA00023136"/>
    </source>
</evidence>
<evidence type="ECO:0000259" key="10">
    <source>
        <dbReference type="PROSITE" id="PS50192"/>
    </source>
</evidence>
<evidence type="ECO:0000313" key="11">
    <source>
        <dbReference type="EMBL" id="KRZ98829.1"/>
    </source>
</evidence>
<feature type="domain" description="T-SNARE coiled-coil homology" evidence="10">
    <location>
        <begin position="253"/>
        <end position="315"/>
    </location>
</feature>
<keyword evidence="4 9" id="KW-0812">Transmembrane</keyword>
<reference evidence="11 12" key="1">
    <citation type="submission" date="2015-11" db="EMBL/GenBank/DDBJ databases">
        <title>The genome of Debaryomyces fabryi.</title>
        <authorList>
            <person name="Tafer H."/>
            <person name="Lopandic K."/>
        </authorList>
    </citation>
    <scope>NUCLEOTIDE SEQUENCE [LARGE SCALE GENOMIC DNA]</scope>
    <source>
        <strain evidence="11 12">CBS 789</strain>
    </source>
</reference>
<sequence length="344" mass="40062">MSDLTPLFKQCVSIVQDKFGDSIKEDYDLKQSRNNDSEDRYIIKDTFIKECIEFHKFLGNLQAFINEIKSPYLSISDESSYGQANDSLSIDDKNKIDEELQFKIQQLYEKLKLLQTYEQKRQSAFPKSPTGWIGSVFGSDEQDDKELFHTTISSHRTQILRSLNDLTNYVSKSFESLQRQRYGREKQVNLLNFQNLEEDMDLNYYESNGGMSLMNESEQLDELWDIKQDDDVQNQQLTQEQIQELDSENQEFLNLKTNQLKQVESLHHSMIDIVNLQAELSYQLETQSDQINNLMDSQSQVEIDVRLGNRNLDKATNRNKKGSSIIISTCITFGVLLLFLDYIS</sequence>
<dbReference type="GO" id="GO:0006890">
    <property type="term" value="P:retrograde vesicle-mediated transport, Golgi to endoplasmic reticulum"/>
    <property type="evidence" value="ECO:0007669"/>
    <property type="project" value="TreeGrafter"/>
</dbReference>
<accession>A0A0V1PRF7</accession>
<dbReference type="EMBL" id="LMYN01000204">
    <property type="protein sequence ID" value="KRZ98829.1"/>
    <property type="molecule type" value="Genomic_DNA"/>
</dbReference>
<evidence type="ECO:0000256" key="7">
    <source>
        <dbReference type="ARBA" id="ARBA00023054"/>
    </source>
</evidence>
<dbReference type="RefSeq" id="XP_015464932.1">
    <property type="nucleotide sequence ID" value="XM_015614238.1"/>
</dbReference>
<comment type="similarity">
    <text evidence="2">Belongs to the syntaxin family.</text>
</comment>
<dbReference type="Pfam" id="PF10496">
    <property type="entry name" value="Syntaxin-18_N"/>
    <property type="match status" value="1"/>
</dbReference>
<name>A0A0V1PRF7_9ASCO</name>
<dbReference type="Proteomes" id="UP000054251">
    <property type="component" value="Unassembled WGS sequence"/>
</dbReference>
<dbReference type="GO" id="GO:0005783">
    <property type="term" value="C:endoplasmic reticulum"/>
    <property type="evidence" value="ECO:0007669"/>
    <property type="project" value="TreeGrafter"/>
</dbReference>
<evidence type="ECO:0000256" key="5">
    <source>
        <dbReference type="ARBA" id="ARBA00022927"/>
    </source>
</evidence>
<gene>
    <name evidence="11" type="ORF">AC631_05409</name>
</gene>
<dbReference type="PANTHER" id="PTHR15959">
    <property type="entry name" value="SYNTAXIN-18"/>
    <property type="match status" value="1"/>
</dbReference>
<comment type="subcellular location">
    <subcellularLocation>
        <location evidence="1">Membrane</location>
        <topology evidence="1">Single-pass type IV membrane protein</topology>
    </subcellularLocation>
</comment>
<keyword evidence="3" id="KW-0813">Transport</keyword>
<dbReference type="AlphaFoldDB" id="A0A0V1PRF7"/>
<evidence type="ECO:0000313" key="12">
    <source>
        <dbReference type="Proteomes" id="UP000054251"/>
    </source>
</evidence>
<evidence type="ECO:0000256" key="4">
    <source>
        <dbReference type="ARBA" id="ARBA00022692"/>
    </source>
</evidence>
<evidence type="ECO:0000256" key="9">
    <source>
        <dbReference type="SAM" id="Phobius"/>
    </source>
</evidence>
<evidence type="ECO:0000256" key="3">
    <source>
        <dbReference type="ARBA" id="ARBA00022448"/>
    </source>
</evidence>
<protein>
    <recommendedName>
        <fullName evidence="10">t-SNARE coiled-coil homology domain-containing protein</fullName>
    </recommendedName>
</protein>
<keyword evidence="8 9" id="KW-0472">Membrane</keyword>
<keyword evidence="5" id="KW-0653">Protein transport</keyword>
<feature type="transmembrane region" description="Helical" evidence="9">
    <location>
        <begin position="325"/>
        <end position="343"/>
    </location>
</feature>
<evidence type="ECO:0000256" key="6">
    <source>
        <dbReference type="ARBA" id="ARBA00022989"/>
    </source>
</evidence>
<dbReference type="PROSITE" id="PS50192">
    <property type="entry name" value="T_SNARE"/>
    <property type="match status" value="1"/>
</dbReference>
<keyword evidence="12" id="KW-1185">Reference proteome</keyword>
<keyword evidence="6 9" id="KW-1133">Transmembrane helix</keyword>
<keyword evidence="7" id="KW-0175">Coiled coil</keyword>
<dbReference type="GO" id="GO:0015031">
    <property type="term" value="P:protein transport"/>
    <property type="evidence" value="ECO:0007669"/>
    <property type="project" value="UniProtKB-KW"/>
</dbReference>
<dbReference type="GO" id="GO:0031201">
    <property type="term" value="C:SNARE complex"/>
    <property type="evidence" value="ECO:0007669"/>
    <property type="project" value="TreeGrafter"/>
</dbReference>
<organism evidence="11 12">
    <name type="scientific">Debaryomyces fabryi</name>
    <dbReference type="NCBI Taxonomy" id="58627"/>
    <lineage>
        <taxon>Eukaryota</taxon>
        <taxon>Fungi</taxon>
        <taxon>Dikarya</taxon>
        <taxon>Ascomycota</taxon>
        <taxon>Saccharomycotina</taxon>
        <taxon>Pichiomycetes</taxon>
        <taxon>Debaryomycetaceae</taxon>
        <taxon>Debaryomyces</taxon>
    </lineage>
</organism>
<proteinExistence type="inferred from homology"/>
<comment type="caution">
    <text evidence="11">The sequence shown here is derived from an EMBL/GenBank/DDBJ whole genome shotgun (WGS) entry which is preliminary data.</text>
</comment>
<evidence type="ECO:0000256" key="2">
    <source>
        <dbReference type="ARBA" id="ARBA00009063"/>
    </source>
</evidence>
<dbReference type="GeneID" id="26842418"/>
<dbReference type="Gene3D" id="1.20.5.110">
    <property type="match status" value="1"/>
</dbReference>
<dbReference type="OrthoDB" id="342981at2759"/>
<dbReference type="PANTHER" id="PTHR15959:SF0">
    <property type="entry name" value="SYNTAXIN-18"/>
    <property type="match status" value="1"/>
</dbReference>
<evidence type="ECO:0000256" key="1">
    <source>
        <dbReference type="ARBA" id="ARBA00004211"/>
    </source>
</evidence>
<dbReference type="InterPro" id="IPR000727">
    <property type="entry name" value="T_SNARE_dom"/>
</dbReference>